<dbReference type="GO" id="GO:0032259">
    <property type="term" value="P:methylation"/>
    <property type="evidence" value="ECO:0007669"/>
    <property type="project" value="UniProtKB-KW"/>
</dbReference>
<protein>
    <submittedName>
        <fullName evidence="4">Methyltransferase family protein</fullName>
    </submittedName>
</protein>
<dbReference type="EMBL" id="JYFN01000002">
    <property type="protein sequence ID" value="KJE25263.1"/>
    <property type="molecule type" value="Genomic_DNA"/>
</dbReference>
<dbReference type="SUPFAM" id="SSF53335">
    <property type="entry name" value="S-adenosyl-L-methionine-dependent methyltransferases"/>
    <property type="match status" value="1"/>
</dbReference>
<dbReference type="GO" id="GO:0008168">
    <property type="term" value="F:methyltransferase activity"/>
    <property type="evidence" value="ECO:0007669"/>
    <property type="project" value="UniProtKB-KW"/>
</dbReference>
<dbReference type="PATRIC" id="fig|1502723.3.peg.441"/>
<dbReference type="InterPro" id="IPR041698">
    <property type="entry name" value="Methyltransf_25"/>
</dbReference>
<keyword evidence="1 4" id="KW-0489">Methyltransferase</keyword>
<organism evidence="4 5">
    <name type="scientific">Frankia torreyi</name>
    <dbReference type="NCBI Taxonomy" id="1856"/>
    <lineage>
        <taxon>Bacteria</taxon>
        <taxon>Bacillati</taxon>
        <taxon>Actinomycetota</taxon>
        <taxon>Actinomycetes</taxon>
        <taxon>Frankiales</taxon>
        <taxon>Frankiaceae</taxon>
        <taxon>Frankia</taxon>
    </lineage>
</organism>
<proteinExistence type="predicted"/>
<evidence type="ECO:0000256" key="1">
    <source>
        <dbReference type="ARBA" id="ARBA00022603"/>
    </source>
</evidence>
<dbReference type="Gene3D" id="3.40.50.150">
    <property type="entry name" value="Vaccinia Virus protein VP39"/>
    <property type="match status" value="1"/>
</dbReference>
<dbReference type="PANTHER" id="PTHR43861">
    <property type="entry name" value="TRANS-ACONITATE 2-METHYLTRANSFERASE-RELATED"/>
    <property type="match status" value="1"/>
</dbReference>
<keyword evidence="2 4" id="KW-0808">Transferase</keyword>
<dbReference type="Pfam" id="PF13649">
    <property type="entry name" value="Methyltransf_25"/>
    <property type="match status" value="1"/>
</dbReference>
<dbReference type="Proteomes" id="UP000032545">
    <property type="component" value="Unassembled WGS sequence"/>
</dbReference>
<keyword evidence="5" id="KW-1185">Reference proteome</keyword>
<evidence type="ECO:0000313" key="5">
    <source>
        <dbReference type="Proteomes" id="UP000032545"/>
    </source>
</evidence>
<reference evidence="4 5" key="2">
    <citation type="journal article" date="2016" name="Genome Announc.">
        <title>Permanent Draft Genome Sequences for Two Variants of Frankia sp. Strain CpI1, the First Frankia Strain Isolated from Root Nodules of Comptonia peregrina.</title>
        <authorList>
            <person name="Oshone R."/>
            <person name="Hurst S.G.IV."/>
            <person name="Abebe-Akele F."/>
            <person name="Simpson S."/>
            <person name="Morris K."/>
            <person name="Thomas W.K."/>
            <person name="Tisa L.S."/>
        </authorList>
    </citation>
    <scope>NUCLEOTIDE SEQUENCE [LARGE SCALE GENOMIC DNA]</scope>
    <source>
        <strain evidence="5">CpI1-S</strain>
    </source>
</reference>
<dbReference type="OrthoDB" id="9805171at2"/>
<comment type="caution">
    <text evidence="4">The sequence shown here is derived from an EMBL/GenBank/DDBJ whole genome shotgun (WGS) entry which is preliminary data.</text>
</comment>
<feature type="domain" description="Methyltransferase" evidence="3">
    <location>
        <begin position="59"/>
        <end position="149"/>
    </location>
</feature>
<evidence type="ECO:0000259" key="3">
    <source>
        <dbReference type="Pfam" id="PF13649"/>
    </source>
</evidence>
<evidence type="ECO:0000256" key="2">
    <source>
        <dbReference type="ARBA" id="ARBA00022679"/>
    </source>
</evidence>
<evidence type="ECO:0000313" key="4">
    <source>
        <dbReference type="EMBL" id="KJE25263.1"/>
    </source>
</evidence>
<reference evidence="5" key="1">
    <citation type="submission" date="2015-02" db="EMBL/GenBank/DDBJ databases">
        <title>Draft Genome of Frankia sp. CpI1-S.</title>
        <authorList>
            <person name="Oshone R.T."/>
            <person name="Ngom M."/>
            <person name="Ghodhbane-Gtari F."/>
            <person name="Gtari M."/>
            <person name="Morris K."/>
            <person name="Thomas K."/>
            <person name="Sen A."/>
            <person name="Tisa L.S."/>
        </authorList>
    </citation>
    <scope>NUCLEOTIDE SEQUENCE [LARGE SCALE GENOMIC DNA]</scope>
    <source>
        <strain evidence="5">CpI1-S</strain>
    </source>
</reference>
<dbReference type="RefSeq" id="WP_044883166.1">
    <property type="nucleotide sequence ID" value="NZ_JYFN01000002.1"/>
</dbReference>
<dbReference type="AlphaFoldDB" id="A0A0D8BM14"/>
<dbReference type="CDD" id="cd02440">
    <property type="entry name" value="AdoMet_MTases"/>
    <property type="match status" value="1"/>
</dbReference>
<sequence>MGEEPDLRVTRDAYDGVAERYAQLFSRMLAQRPLDRALLGAFAELVLAHATATGAPAAVADLGCGPGHITAHLRELGVDAFGIDLSPQMIMLARRDHPGLRFEVGNMHHLALADGALGGAVAWYSIIHTPPARVPALFAEFARVLTPGGHLLLAFQAADAGAEAPQPHPHLVTPSHRWSPEAIAGLLRPAGFVESARLLREPDATERLPSAVLLAHRPPAS</sequence>
<name>A0A0D8BM14_9ACTN</name>
<accession>A0A0D8BM14</accession>
<dbReference type="InterPro" id="IPR029063">
    <property type="entry name" value="SAM-dependent_MTases_sf"/>
</dbReference>
<gene>
    <name evidence="4" type="ORF">FF36_00396</name>
</gene>
<dbReference type="PANTHER" id="PTHR43861:SF1">
    <property type="entry name" value="TRANS-ACONITATE 2-METHYLTRANSFERASE"/>
    <property type="match status" value="1"/>
</dbReference>